<proteinExistence type="predicted"/>
<name>A0A1I5AVP0_9GAMM</name>
<keyword evidence="1" id="KW-0175">Coiled coil</keyword>
<gene>
    <name evidence="2" type="ORF">SAMN05216516_11344</name>
</gene>
<evidence type="ECO:0000313" key="2">
    <source>
        <dbReference type="EMBL" id="SFN66514.1"/>
    </source>
</evidence>
<evidence type="ECO:0000256" key="1">
    <source>
        <dbReference type="SAM" id="Coils"/>
    </source>
</evidence>
<dbReference type="AlphaFoldDB" id="A0A1I5AVP0"/>
<keyword evidence="3" id="KW-1185">Reference proteome</keyword>
<feature type="coiled-coil region" evidence="1">
    <location>
        <begin position="25"/>
        <end position="52"/>
    </location>
</feature>
<dbReference type="InterPro" id="IPR002954">
    <property type="entry name" value="Salm_SPAgM"/>
</dbReference>
<reference evidence="3" key="1">
    <citation type="submission" date="2016-10" db="EMBL/GenBank/DDBJ databases">
        <authorList>
            <person name="Varghese N."/>
            <person name="Submissions S."/>
        </authorList>
    </citation>
    <scope>NUCLEOTIDE SEQUENCE [LARGE SCALE GENOMIC DNA]</scope>
    <source>
        <strain evidence="3">N6PO6</strain>
    </source>
</reference>
<evidence type="ECO:0000313" key="3">
    <source>
        <dbReference type="Proteomes" id="UP000242222"/>
    </source>
</evidence>
<feature type="coiled-coil region" evidence="1">
    <location>
        <begin position="81"/>
        <end position="108"/>
    </location>
</feature>
<sequence length="118" mass="13893">MEVWRKGQAYVLMLDRKQCLLQNSLAKSENQLTQVKRMIALHLQEIEDINQQIKACMDLGLLSREYIYKSIREQGIFLTKKQLISNKITQLESEKYELEQQIQQSNTSIFSLKKKITS</sequence>
<accession>A0A1I5AVP0</accession>
<dbReference type="Proteomes" id="UP000242222">
    <property type="component" value="Unassembled WGS sequence"/>
</dbReference>
<dbReference type="Pfam" id="PF02090">
    <property type="entry name" value="SPAM"/>
    <property type="match status" value="1"/>
</dbReference>
<organism evidence="2 3">
    <name type="scientific">Izhakiella capsodis</name>
    <dbReference type="NCBI Taxonomy" id="1367852"/>
    <lineage>
        <taxon>Bacteria</taxon>
        <taxon>Pseudomonadati</taxon>
        <taxon>Pseudomonadota</taxon>
        <taxon>Gammaproteobacteria</taxon>
        <taxon>Enterobacterales</taxon>
        <taxon>Erwiniaceae</taxon>
        <taxon>Izhakiella</taxon>
    </lineage>
</organism>
<dbReference type="EMBL" id="FOVC01000013">
    <property type="protein sequence ID" value="SFN66514.1"/>
    <property type="molecule type" value="Genomic_DNA"/>
</dbReference>
<protein>
    <submittedName>
        <fullName evidence="2">Uncharacterized protein</fullName>
    </submittedName>
</protein>
<dbReference type="STRING" id="1367852.SAMN05216516_11344"/>
<dbReference type="RefSeq" id="WP_230479609.1">
    <property type="nucleotide sequence ID" value="NZ_FOVC01000013.1"/>
</dbReference>